<dbReference type="GO" id="GO:0009279">
    <property type="term" value="C:cell outer membrane"/>
    <property type="evidence" value="ECO:0007669"/>
    <property type="project" value="UniProtKB-SubCell"/>
</dbReference>
<dbReference type="Pfam" id="PF00691">
    <property type="entry name" value="OmpA"/>
    <property type="match status" value="1"/>
</dbReference>
<dbReference type="PATRIC" id="fig|292.27.peg.1383"/>
<reference evidence="6 7" key="1">
    <citation type="submission" date="2015-05" db="EMBL/GenBank/DDBJ databases">
        <title>Draft genome of Burkholderia cepacia LK29.</title>
        <authorList>
            <person name="Chan X.Y."/>
        </authorList>
    </citation>
    <scope>NUCLEOTIDE SEQUENCE [LARGE SCALE GENOMIC DNA]</scope>
    <source>
        <strain evidence="6 7">LK29</strain>
    </source>
</reference>
<dbReference type="InterPro" id="IPR006665">
    <property type="entry name" value="OmpA-like"/>
</dbReference>
<dbReference type="PROSITE" id="PS51123">
    <property type="entry name" value="OMPA_2"/>
    <property type="match status" value="1"/>
</dbReference>
<comment type="subcellular location">
    <subcellularLocation>
        <location evidence="1">Cell outer membrane</location>
    </subcellularLocation>
</comment>
<dbReference type="CDD" id="cd07185">
    <property type="entry name" value="OmpA_C-like"/>
    <property type="match status" value="1"/>
</dbReference>
<dbReference type="Gene3D" id="3.30.1330.60">
    <property type="entry name" value="OmpA-like domain"/>
    <property type="match status" value="1"/>
</dbReference>
<feature type="domain" description="OmpA-like" evidence="5">
    <location>
        <begin position="453"/>
        <end position="571"/>
    </location>
</feature>
<name>A0A0J5X7K0_BURCE</name>
<dbReference type="InterPro" id="IPR050330">
    <property type="entry name" value="Bact_OuterMem_StrucFunc"/>
</dbReference>
<evidence type="ECO:0000313" key="7">
    <source>
        <dbReference type="Proteomes" id="UP000036338"/>
    </source>
</evidence>
<keyword evidence="2 3" id="KW-0472">Membrane</keyword>
<sequence length="579" mass="62722">MKSDLPVLSVASTRTPDRGHEGLGYPSRVIFAYSAALALAVIWLVLPLGPGVIWTLTVIVAVVTLALMGWCTWQLSRAREQSANVLAALGAATSDIPVNLRTRMPLVLMTGDGLHALFDRIDESRHVHVGDGGIWLRVDRPQDLSRLAVAVRQWRDGRPPDGVVLSVAPALHAGVDVLTQKLRVIRQAVADATRMLGTRLPGYVAVYQRLTTGPADFSMPEWYGVSSATQMTDADRFESVIRAAEDAVRRAHDDRVAATHAAALASIVGWTQRIVLGALADRLQPATPWALFGAGWVDCGPASGPDAPWERDVEMQTRVRRATSLTSPAPWPLPQPLIEAMPRRYWMSPRLAAIAHALALLACAAAVAFWGAARNNEALLTQMGSDLHRYSTIPAGRDAAKRDALQALVADRDQLDRYARTGIPMRLSFGMYRGARLMPVLNDAIASYVPPPPPPAVVTLDSMSLFDSGRAQLKPGSNRAMVDALDMIKSHPDKRILVAGYTDNVGDPDSNLKLSTARAEAVRDWLIDASGIPATQFAIQGYGITRPIASNDMPDGRARNRRVEITLIPDLPSDHGVVK</sequence>
<evidence type="ECO:0000313" key="6">
    <source>
        <dbReference type="EMBL" id="KML60501.1"/>
    </source>
</evidence>
<evidence type="ECO:0000256" key="4">
    <source>
        <dbReference type="SAM" id="Phobius"/>
    </source>
</evidence>
<comment type="caution">
    <text evidence="6">The sequence shown here is derived from an EMBL/GenBank/DDBJ whole genome shotgun (WGS) entry which is preliminary data.</text>
</comment>
<proteinExistence type="predicted"/>
<accession>A0A0J5X7K0</accession>
<keyword evidence="4" id="KW-0812">Transmembrane</keyword>
<evidence type="ECO:0000256" key="3">
    <source>
        <dbReference type="PROSITE-ProRule" id="PRU00473"/>
    </source>
</evidence>
<evidence type="ECO:0000259" key="5">
    <source>
        <dbReference type="PROSITE" id="PS51123"/>
    </source>
</evidence>
<dbReference type="InterPro" id="IPR006664">
    <property type="entry name" value="OMP_bac"/>
</dbReference>
<dbReference type="AlphaFoldDB" id="A0A0J5X7K0"/>
<keyword evidence="6" id="KW-0282">Flagellum</keyword>
<evidence type="ECO:0000256" key="1">
    <source>
        <dbReference type="ARBA" id="ARBA00004442"/>
    </source>
</evidence>
<dbReference type="EMBL" id="LDWR01000014">
    <property type="protein sequence ID" value="KML60501.1"/>
    <property type="molecule type" value="Genomic_DNA"/>
</dbReference>
<dbReference type="SUPFAM" id="SSF103088">
    <property type="entry name" value="OmpA-like"/>
    <property type="match status" value="1"/>
</dbReference>
<dbReference type="RefSeq" id="WP_048244997.1">
    <property type="nucleotide sequence ID" value="NZ_LDWR01000014.1"/>
</dbReference>
<dbReference type="Proteomes" id="UP000036338">
    <property type="component" value="Unassembled WGS sequence"/>
</dbReference>
<keyword evidence="4" id="KW-1133">Transmembrane helix</keyword>
<protein>
    <submittedName>
        <fullName evidence="6">Flagellar motor protein MotB</fullName>
    </submittedName>
</protein>
<organism evidence="6 7">
    <name type="scientific">Burkholderia cepacia</name>
    <name type="common">Pseudomonas cepacia</name>
    <dbReference type="NCBI Taxonomy" id="292"/>
    <lineage>
        <taxon>Bacteria</taxon>
        <taxon>Pseudomonadati</taxon>
        <taxon>Pseudomonadota</taxon>
        <taxon>Betaproteobacteria</taxon>
        <taxon>Burkholderiales</taxon>
        <taxon>Burkholderiaceae</taxon>
        <taxon>Burkholderia</taxon>
        <taxon>Burkholderia cepacia complex</taxon>
    </lineage>
</organism>
<keyword evidence="6" id="KW-0966">Cell projection</keyword>
<feature type="transmembrane region" description="Helical" evidence="4">
    <location>
        <begin position="29"/>
        <end position="46"/>
    </location>
</feature>
<evidence type="ECO:0000256" key="2">
    <source>
        <dbReference type="ARBA" id="ARBA00023136"/>
    </source>
</evidence>
<gene>
    <name evidence="6" type="ORF">VL15_08920</name>
</gene>
<feature type="transmembrane region" description="Helical" evidence="4">
    <location>
        <begin position="351"/>
        <end position="373"/>
    </location>
</feature>
<feature type="transmembrane region" description="Helical" evidence="4">
    <location>
        <begin position="52"/>
        <end position="73"/>
    </location>
</feature>
<keyword evidence="6" id="KW-0969">Cilium</keyword>
<dbReference type="PRINTS" id="PR01021">
    <property type="entry name" value="OMPADOMAIN"/>
</dbReference>
<dbReference type="PANTHER" id="PTHR30329:SF20">
    <property type="entry name" value="EXPORTED PROTEIN"/>
    <property type="match status" value="1"/>
</dbReference>
<dbReference type="PANTHER" id="PTHR30329">
    <property type="entry name" value="STATOR ELEMENT OF FLAGELLAR MOTOR COMPLEX"/>
    <property type="match status" value="1"/>
</dbReference>
<dbReference type="InterPro" id="IPR036737">
    <property type="entry name" value="OmpA-like_sf"/>
</dbReference>